<keyword evidence="3" id="KW-0862">Zinc</keyword>
<dbReference type="PANTHER" id="PTHR46868:SF3">
    <property type="entry name" value="FCS-LIKE ZINC FINGER 11"/>
    <property type="match status" value="1"/>
</dbReference>
<evidence type="ECO:0000256" key="4">
    <source>
        <dbReference type="PROSITE-ProRule" id="PRU01131"/>
    </source>
</evidence>
<feature type="compositionally biased region" description="Low complexity" evidence="5">
    <location>
        <begin position="164"/>
        <end position="175"/>
    </location>
</feature>
<keyword evidence="3" id="KW-0863">Zinc-finger</keyword>
<dbReference type="PROSITE" id="PS51795">
    <property type="entry name" value="ZF_FLZ"/>
    <property type="match status" value="1"/>
</dbReference>
<dbReference type="InterPro" id="IPR044585">
    <property type="entry name" value="FLZ10/11"/>
</dbReference>
<feature type="zinc finger region" description="FLZ-type" evidence="4">
    <location>
        <begin position="325"/>
        <end position="369"/>
    </location>
</feature>
<proteinExistence type="inferred from homology"/>
<dbReference type="Pfam" id="PF04570">
    <property type="entry name" value="zf-FLZ"/>
    <property type="match status" value="1"/>
</dbReference>
<keyword evidence="2" id="KW-0479">Metal-binding</keyword>
<dbReference type="PANTHER" id="PTHR46868">
    <property type="entry name" value="FCS-LIKE ZINC FINGER 11"/>
    <property type="match status" value="1"/>
</dbReference>
<evidence type="ECO:0000256" key="3">
    <source>
        <dbReference type="ARBA" id="ARBA00022771"/>
    </source>
</evidence>
<keyword evidence="8" id="KW-1185">Reference proteome</keyword>
<gene>
    <name evidence="7" type="ORF">SAY87_026085</name>
</gene>
<comment type="similarity">
    <text evidence="1">Belongs to the FLZ family.</text>
</comment>
<organism evidence="7 8">
    <name type="scientific">Trapa incisa</name>
    <dbReference type="NCBI Taxonomy" id="236973"/>
    <lineage>
        <taxon>Eukaryota</taxon>
        <taxon>Viridiplantae</taxon>
        <taxon>Streptophyta</taxon>
        <taxon>Embryophyta</taxon>
        <taxon>Tracheophyta</taxon>
        <taxon>Spermatophyta</taxon>
        <taxon>Magnoliopsida</taxon>
        <taxon>eudicotyledons</taxon>
        <taxon>Gunneridae</taxon>
        <taxon>Pentapetalae</taxon>
        <taxon>rosids</taxon>
        <taxon>malvids</taxon>
        <taxon>Myrtales</taxon>
        <taxon>Lythraceae</taxon>
        <taxon>Trapa</taxon>
    </lineage>
</organism>
<sequence length="386" mass="43071">MTHRETRRVAHELQTEVSRRKRRLEISDMLRKTIRSVQKDVVETARSDSDSKSNIGFQIGGDSRESNSFFNVASLFGVLNPRNASYNDSEKSPKSPLDEFFLGSPRSTRQDACRRSWNSGKVGLSIVNALNANDVRNESTRERILLSSGSRNITSEPKERDGPSNSDTDISSSDSTRVLSENFSFHRIHVRSPRHKGISDVIFEIGGASEDSAPLNTMPYSVDACIMVAHHPQLIEISPNVINLCSPAVASKDGFVGPLSANDIELSEDYTCVTSHGTNPKTTHIYGDRILECHPSDEFSSDFVRKVREGMWMSGRVPASYPFMEFLSSCYACKKSLEIGKDIYIYRGEQAFCSVECRLKEILFDEATKETIKDSGEEEAFLGQSP</sequence>
<feature type="domain" description="FLZ-type" evidence="6">
    <location>
        <begin position="325"/>
        <end position="369"/>
    </location>
</feature>
<dbReference type="EMBL" id="JAXIOK010000020">
    <property type="protein sequence ID" value="KAK4747048.1"/>
    <property type="molecule type" value="Genomic_DNA"/>
</dbReference>
<feature type="region of interest" description="Disordered" evidence="5">
    <location>
        <begin position="85"/>
        <end position="105"/>
    </location>
</feature>
<reference evidence="7 8" key="1">
    <citation type="journal article" date="2023" name="Hortic Res">
        <title>Pangenome of water caltrop reveals structural variations and asymmetric subgenome divergence after allopolyploidization.</title>
        <authorList>
            <person name="Zhang X."/>
            <person name="Chen Y."/>
            <person name="Wang L."/>
            <person name="Yuan Y."/>
            <person name="Fang M."/>
            <person name="Shi L."/>
            <person name="Lu R."/>
            <person name="Comes H.P."/>
            <person name="Ma Y."/>
            <person name="Chen Y."/>
            <person name="Huang G."/>
            <person name="Zhou Y."/>
            <person name="Zheng Z."/>
            <person name="Qiu Y."/>
        </authorList>
    </citation>
    <scope>NUCLEOTIDE SEQUENCE [LARGE SCALE GENOMIC DNA]</scope>
    <source>
        <tissue evidence="7">Roots</tissue>
    </source>
</reference>
<dbReference type="Proteomes" id="UP001345219">
    <property type="component" value="Chromosome 20"/>
</dbReference>
<evidence type="ECO:0000256" key="5">
    <source>
        <dbReference type="SAM" id="MobiDB-lite"/>
    </source>
</evidence>
<evidence type="ECO:0000259" key="6">
    <source>
        <dbReference type="PROSITE" id="PS51795"/>
    </source>
</evidence>
<evidence type="ECO:0000313" key="8">
    <source>
        <dbReference type="Proteomes" id="UP001345219"/>
    </source>
</evidence>
<feature type="region of interest" description="Disordered" evidence="5">
    <location>
        <begin position="141"/>
        <end position="175"/>
    </location>
</feature>
<accession>A0AAN7GUD5</accession>
<evidence type="ECO:0000256" key="2">
    <source>
        <dbReference type="ARBA" id="ARBA00022723"/>
    </source>
</evidence>
<name>A0AAN7GUD5_9MYRT</name>
<evidence type="ECO:0000313" key="7">
    <source>
        <dbReference type="EMBL" id="KAK4747048.1"/>
    </source>
</evidence>
<dbReference type="InterPro" id="IPR007650">
    <property type="entry name" value="Zf-FLZ_dom"/>
</dbReference>
<protein>
    <recommendedName>
        <fullName evidence="6">FLZ-type domain-containing protein</fullName>
    </recommendedName>
</protein>
<dbReference type="AlphaFoldDB" id="A0AAN7GUD5"/>
<feature type="compositionally biased region" description="Basic and acidic residues" evidence="5">
    <location>
        <begin position="88"/>
        <end position="97"/>
    </location>
</feature>
<evidence type="ECO:0000256" key="1">
    <source>
        <dbReference type="ARBA" id="ARBA00009374"/>
    </source>
</evidence>
<dbReference type="GO" id="GO:0008270">
    <property type="term" value="F:zinc ion binding"/>
    <property type="evidence" value="ECO:0007669"/>
    <property type="project" value="UniProtKB-KW"/>
</dbReference>
<comment type="caution">
    <text evidence="7">The sequence shown here is derived from an EMBL/GenBank/DDBJ whole genome shotgun (WGS) entry which is preliminary data.</text>
</comment>